<keyword evidence="2" id="KW-1185">Reference proteome</keyword>
<reference evidence="1 2" key="1">
    <citation type="submission" date="2019-11" db="EMBL/GenBank/DDBJ databases">
        <title>Characterization of a novel member of the family Ackermannviridae.</title>
        <authorList>
            <person name="Maina A.N."/>
            <person name="Mwaura F.B."/>
            <person name="Jumba M."/>
        </authorList>
    </citation>
    <scope>NUCLEOTIDE SEQUENCE [LARGE SCALE GENOMIC DNA]</scope>
</reference>
<evidence type="ECO:0000313" key="2">
    <source>
        <dbReference type="Proteomes" id="UP000433471"/>
    </source>
</evidence>
<organism evidence="1 2">
    <name type="scientific">Vibrio phage vB_VchM_Kuja</name>
    <dbReference type="NCBI Taxonomy" id="2686437"/>
    <lineage>
        <taxon>Viruses</taxon>
        <taxon>Duplodnaviria</taxon>
        <taxon>Heunggongvirae</taxon>
        <taxon>Uroviricota</taxon>
        <taxon>Caudoviricetes</taxon>
        <taxon>Pantevenvirales</taxon>
        <taxon>Ackermannviridae</taxon>
        <taxon>Kujavirus</taxon>
        <taxon>Kujavirus kuja</taxon>
    </lineage>
</organism>
<dbReference type="Proteomes" id="UP000433471">
    <property type="component" value="Segment"/>
</dbReference>
<dbReference type="EMBL" id="MN718199">
    <property type="protein sequence ID" value="QGZ16118.1"/>
    <property type="molecule type" value="Genomic_DNA"/>
</dbReference>
<accession>A0A6B9J5S3</accession>
<protein>
    <submittedName>
        <fullName evidence="1">Uncharacterized protein</fullName>
    </submittedName>
</protein>
<name>A0A6B9J5S3_9CAUD</name>
<proteinExistence type="predicted"/>
<gene>
    <name evidence="1" type="ORF">Kuja_1270</name>
</gene>
<sequence length="245" mass="28116">MNKNELFNHLGDLVRTADNHIVHIETINKLIITANYLRHEPLKCLVCGDLNLESEVNCAATPIIEYLKDNTKFENAEQYLDFSSSCRELSVILNRYLVKVSLNNKVMLNNIKATVYLLLRNKHDIIKTCDKLSGLTKLGDDIDFYMRNGALDLTSGLCKFFDKRFKSSQDDVFRDLADTLFSQFCEANNLSPNYPVSACGDAPEKQYHGSVLKWGSDPYGAARWKMVENFYNFIFNKFQQIEAQK</sequence>
<evidence type="ECO:0000313" key="1">
    <source>
        <dbReference type="EMBL" id="QGZ16118.1"/>
    </source>
</evidence>